<dbReference type="EMBL" id="CP000112">
    <property type="protein sequence ID" value="ABB37995.1"/>
    <property type="molecule type" value="Genomic_DNA"/>
</dbReference>
<proteinExistence type="predicted"/>
<dbReference type="HOGENOM" id="CLU_989456_0_0_7"/>
<dbReference type="SUPFAM" id="SSF53850">
    <property type="entry name" value="Periplasmic binding protein-like II"/>
    <property type="match status" value="1"/>
</dbReference>
<dbReference type="Gene3D" id="3.40.190.10">
    <property type="entry name" value="Periplasmic binding protein-like II"/>
    <property type="match status" value="2"/>
</dbReference>
<keyword evidence="1" id="KW-0732">Signal</keyword>
<evidence type="ECO:0000313" key="3">
    <source>
        <dbReference type="EMBL" id="ABB37995.1"/>
    </source>
</evidence>
<dbReference type="KEGG" id="dde:Dde_1194"/>
<gene>
    <name evidence="3" type="ordered locus">Dde_1194</name>
</gene>
<reference evidence="3 4" key="1">
    <citation type="journal article" date="2011" name="J. Bacteriol.">
        <title>Complete genome sequence and updated annotation of Desulfovibrio alaskensis G20.</title>
        <authorList>
            <person name="Hauser L.J."/>
            <person name="Land M.L."/>
            <person name="Brown S.D."/>
            <person name="Larimer F."/>
            <person name="Keller K.L."/>
            <person name="Rapp-Giles B.J."/>
            <person name="Price M.N."/>
            <person name="Lin M."/>
            <person name="Bruce D.C."/>
            <person name="Detter J.C."/>
            <person name="Tapia R."/>
            <person name="Han C.S."/>
            <person name="Goodwin L.A."/>
            <person name="Cheng J.F."/>
            <person name="Pitluck S."/>
            <person name="Copeland A."/>
            <person name="Lucas S."/>
            <person name="Nolan M."/>
            <person name="Lapidus A.L."/>
            <person name="Palumbo A.V."/>
            <person name="Wall J.D."/>
        </authorList>
    </citation>
    <scope>NUCLEOTIDE SEQUENCE [LARGE SCALE GENOMIC DNA]</scope>
    <source>
        <strain evidence="4">ATCC BAA 1058 / DSM 17464 / G20</strain>
    </source>
</reference>
<dbReference type="eggNOG" id="COG0834">
    <property type="taxonomic scope" value="Bacteria"/>
</dbReference>
<evidence type="ECO:0000313" key="4">
    <source>
        <dbReference type="Proteomes" id="UP000002710"/>
    </source>
</evidence>
<dbReference type="Pfam" id="PF00497">
    <property type="entry name" value="SBP_bac_3"/>
    <property type="match status" value="1"/>
</dbReference>
<dbReference type="PANTHER" id="PTHR35936">
    <property type="entry name" value="MEMBRANE-BOUND LYTIC MUREIN TRANSGLYCOSYLASE F"/>
    <property type="match status" value="1"/>
</dbReference>
<feature type="domain" description="Solute-binding protein family 3/N-terminal" evidence="2">
    <location>
        <begin position="59"/>
        <end position="274"/>
    </location>
</feature>
<evidence type="ECO:0000256" key="1">
    <source>
        <dbReference type="ARBA" id="ARBA00022729"/>
    </source>
</evidence>
<evidence type="ECO:0000259" key="2">
    <source>
        <dbReference type="Pfam" id="PF00497"/>
    </source>
</evidence>
<sequence>MRTLFLPLMTASCPCLRFHAVRLPVLLCIMLFFIACAPLNGAAEEKPLPRSIVAGAIITPPWIMGTEEARTTGYCTAVFTEAFRRVQTRLITLPMTKPRLQSSLAKGKIHAVLCSSRSWHPNLTLPMAESLPVGQSGNIILMRRSSAVPVRSPQDLAGRTMAARLGYFFPAEYEEAFKRRTIRRVDVTSGLSGLHMLLAGRVDAVIMEENEAEWLLWQEKQEHAVVIVYRFSALTPLALLLSGPEQRLMPAVNNALRHMQQDGTIQALRTRYLQKHLESID</sequence>
<name>Q313A1_OLEA2</name>
<dbReference type="AlphaFoldDB" id="Q313A1"/>
<dbReference type="STRING" id="207559.Dde_1194"/>
<keyword evidence="4" id="KW-1185">Reference proteome</keyword>
<dbReference type="Proteomes" id="UP000002710">
    <property type="component" value="Chromosome"/>
</dbReference>
<dbReference type="InterPro" id="IPR001638">
    <property type="entry name" value="Solute-binding_3/MltF_N"/>
</dbReference>
<organism evidence="3 4">
    <name type="scientific">Oleidesulfovibrio alaskensis (strain ATCC BAA-1058 / DSM 17464 / G20)</name>
    <name type="common">Desulfovibrio alaskensis</name>
    <dbReference type="NCBI Taxonomy" id="207559"/>
    <lineage>
        <taxon>Bacteria</taxon>
        <taxon>Pseudomonadati</taxon>
        <taxon>Thermodesulfobacteriota</taxon>
        <taxon>Desulfovibrionia</taxon>
        <taxon>Desulfovibrionales</taxon>
        <taxon>Desulfovibrionaceae</taxon>
        <taxon>Oleidesulfovibrio</taxon>
    </lineage>
</organism>
<dbReference type="PANTHER" id="PTHR35936:SF6">
    <property type="entry name" value="AMINO ACID ABC TRANSPORTER SUBSTRATE-BINDING PAAT FAMILY PROTEIN"/>
    <property type="match status" value="1"/>
</dbReference>
<protein>
    <submittedName>
        <fullName evidence="3">ABC-type transporter, periplasmic subunit family 3</fullName>
    </submittedName>
</protein>
<accession>Q313A1</accession>